<gene>
    <name evidence="1" type="ORF">EII33_14025</name>
    <name evidence="2" type="ORF">EV202_1411</name>
</gene>
<proteinExistence type="predicted"/>
<dbReference type="EMBL" id="RQYF01000143">
    <property type="protein sequence ID" value="RRD86537.1"/>
    <property type="molecule type" value="Genomic_DNA"/>
</dbReference>
<name>A0A3P1ZTS6_9BACE</name>
<dbReference type="Proteomes" id="UP000295600">
    <property type="component" value="Unassembled WGS sequence"/>
</dbReference>
<dbReference type="EMBL" id="SLXB01000041">
    <property type="protein sequence ID" value="TCO86761.1"/>
    <property type="molecule type" value="Genomic_DNA"/>
</dbReference>
<dbReference type="Proteomes" id="UP000279562">
    <property type="component" value="Unassembled WGS sequence"/>
</dbReference>
<evidence type="ECO:0000313" key="1">
    <source>
        <dbReference type="EMBL" id="RRD86537.1"/>
    </source>
</evidence>
<evidence type="ECO:0000313" key="2">
    <source>
        <dbReference type="EMBL" id="TCO86761.1"/>
    </source>
</evidence>
<reference evidence="1 3" key="1">
    <citation type="submission" date="2018-11" db="EMBL/GenBank/DDBJ databases">
        <title>Genomes From Bacteria Associated with the Canine Oral Cavity: a Test Case for Automated Genome-Based Taxonomic Assignment.</title>
        <authorList>
            <person name="Coil D.A."/>
            <person name="Jospin G."/>
            <person name="Darling A.E."/>
            <person name="Wallis C."/>
            <person name="Davis I.J."/>
            <person name="Harris S."/>
            <person name="Eisen J.A."/>
            <person name="Holcombe L.J."/>
            <person name="O'Flynn C."/>
        </authorList>
    </citation>
    <scope>NUCLEOTIDE SEQUENCE [LARGE SCALE GENOMIC DNA]</scope>
    <source>
        <strain evidence="1 3">OH1047_COT-310</strain>
    </source>
</reference>
<keyword evidence="3" id="KW-1185">Reference proteome</keyword>
<protein>
    <submittedName>
        <fullName evidence="2">PcfJ-like protein</fullName>
    </submittedName>
</protein>
<evidence type="ECO:0000313" key="3">
    <source>
        <dbReference type="Proteomes" id="UP000279562"/>
    </source>
</evidence>
<dbReference type="AlphaFoldDB" id="A0A3P1ZTS6"/>
<reference evidence="2 4" key="2">
    <citation type="submission" date="2019-03" db="EMBL/GenBank/DDBJ databases">
        <title>Genomic Encyclopedia of Type Strains, Phase IV (KMG-IV): sequencing the most valuable type-strain genomes for metagenomic binning, comparative biology and taxonomic classification.</title>
        <authorList>
            <person name="Goeker M."/>
        </authorList>
    </citation>
    <scope>NUCLEOTIDE SEQUENCE [LARGE SCALE GENOMIC DNA]</scope>
    <source>
        <strain evidence="2 4">DSM 23917</strain>
    </source>
</reference>
<organism evidence="1 3">
    <name type="scientific">Prevotella heparinolytica</name>
    <dbReference type="NCBI Taxonomy" id="28113"/>
    <lineage>
        <taxon>Bacteria</taxon>
        <taxon>Pseudomonadati</taxon>
        <taxon>Bacteroidota</taxon>
        <taxon>Bacteroidia</taxon>
        <taxon>Bacteroidales</taxon>
        <taxon>Bacteroidaceae</taxon>
        <taxon>Bacteroides</taxon>
    </lineage>
</organism>
<evidence type="ECO:0000313" key="4">
    <source>
        <dbReference type="Proteomes" id="UP000295600"/>
    </source>
</evidence>
<dbReference type="Pfam" id="PF14284">
    <property type="entry name" value="PcfJ"/>
    <property type="match status" value="1"/>
</dbReference>
<comment type="caution">
    <text evidence="1">The sequence shown here is derived from an EMBL/GenBank/DDBJ whole genome shotgun (WGS) entry which is preliminary data.</text>
</comment>
<accession>A0A3P1ZTS6</accession>
<sequence>MKCEADFIRLKPKFFDLTISDGTIDIIVLDSIKAFKEEGETMHHCVFSNSYYDRPDSLVMSARIEEKRIETIELLLTDMKILPCAGTS</sequence>
<dbReference type="InterPro" id="IPR025586">
    <property type="entry name" value="PcfJ"/>
</dbReference>